<protein>
    <recommendedName>
        <fullName evidence="3">Carboxypeptidase-like regulatory domain-containing protein</fullName>
    </recommendedName>
</protein>
<keyword evidence="2" id="KW-1185">Reference proteome</keyword>
<organism evidence="1 2">
    <name type="scientific">Aureibacter tunicatorum</name>
    <dbReference type="NCBI Taxonomy" id="866807"/>
    <lineage>
        <taxon>Bacteria</taxon>
        <taxon>Pseudomonadati</taxon>
        <taxon>Bacteroidota</taxon>
        <taxon>Cytophagia</taxon>
        <taxon>Cytophagales</taxon>
        <taxon>Persicobacteraceae</taxon>
        <taxon>Aureibacter</taxon>
    </lineage>
</organism>
<dbReference type="AlphaFoldDB" id="A0AAE3XLH2"/>
<dbReference type="InterPro" id="IPR008969">
    <property type="entry name" value="CarboxyPept-like_regulatory"/>
</dbReference>
<sequence length="205" mass="24029">MKNKLTRNIFILFIWLICNYNAVGQSSIKGLVKSSVTQLRPITNVYIEILNIKRPILDRMTMADSLGHFYFENLELNKTYKLKISAFGYASQTFEVRTNKIINDTVLVIEAECDYNEEQAEKDWKNGTAKLLIIGSIVPIANTRQDNLFEKKYNVEYYDFGCSPPIYECIKLYNERIFKLMDAKYGQNWRNKVRTDVEYLENNTL</sequence>
<evidence type="ECO:0000313" key="1">
    <source>
        <dbReference type="EMBL" id="MDR6238788.1"/>
    </source>
</evidence>
<proteinExistence type="predicted"/>
<dbReference type="Proteomes" id="UP001185092">
    <property type="component" value="Unassembled WGS sequence"/>
</dbReference>
<accession>A0AAE3XLH2</accession>
<reference evidence="1" key="1">
    <citation type="submission" date="2023-07" db="EMBL/GenBank/DDBJ databases">
        <title>Genomic Encyclopedia of Type Strains, Phase IV (KMG-IV): sequencing the most valuable type-strain genomes for metagenomic binning, comparative biology and taxonomic classification.</title>
        <authorList>
            <person name="Goeker M."/>
        </authorList>
    </citation>
    <scope>NUCLEOTIDE SEQUENCE</scope>
    <source>
        <strain evidence="1">DSM 26174</strain>
    </source>
</reference>
<dbReference type="SUPFAM" id="SSF49464">
    <property type="entry name" value="Carboxypeptidase regulatory domain-like"/>
    <property type="match status" value="1"/>
</dbReference>
<dbReference type="Pfam" id="PF13620">
    <property type="entry name" value="CarboxypepD_reg"/>
    <property type="match status" value="1"/>
</dbReference>
<dbReference type="Gene3D" id="2.60.40.1120">
    <property type="entry name" value="Carboxypeptidase-like, regulatory domain"/>
    <property type="match status" value="1"/>
</dbReference>
<evidence type="ECO:0000313" key="2">
    <source>
        <dbReference type="Proteomes" id="UP001185092"/>
    </source>
</evidence>
<evidence type="ECO:0008006" key="3">
    <source>
        <dbReference type="Google" id="ProtNLM"/>
    </source>
</evidence>
<name>A0AAE3XLH2_9BACT</name>
<dbReference type="RefSeq" id="WP_309938295.1">
    <property type="nucleotide sequence ID" value="NZ_AP025305.1"/>
</dbReference>
<comment type="caution">
    <text evidence="1">The sequence shown here is derived from an EMBL/GenBank/DDBJ whole genome shotgun (WGS) entry which is preliminary data.</text>
</comment>
<gene>
    <name evidence="1" type="ORF">HNQ88_001825</name>
</gene>
<dbReference type="EMBL" id="JAVDQD010000002">
    <property type="protein sequence ID" value="MDR6238788.1"/>
    <property type="molecule type" value="Genomic_DNA"/>
</dbReference>